<dbReference type="Proteomes" id="UP000266649">
    <property type="component" value="Unassembled WGS sequence"/>
</dbReference>
<organism evidence="3 4">
    <name type="scientific">Gemmobacter lutimaris</name>
    <dbReference type="NCBI Taxonomy" id="2306023"/>
    <lineage>
        <taxon>Bacteria</taxon>
        <taxon>Pseudomonadati</taxon>
        <taxon>Pseudomonadota</taxon>
        <taxon>Alphaproteobacteria</taxon>
        <taxon>Rhodobacterales</taxon>
        <taxon>Paracoccaceae</taxon>
        <taxon>Gemmobacter</taxon>
    </lineage>
</organism>
<accession>A0A398C0I5</accession>
<gene>
    <name evidence="3" type="ORF">D2N39_04780</name>
</gene>
<evidence type="ECO:0000256" key="1">
    <source>
        <dbReference type="SAM" id="Phobius"/>
    </source>
</evidence>
<dbReference type="EMBL" id="QXXQ01000002">
    <property type="protein sequence ID" value="RID92976.1"/>
    <property type="molecule type" value="Genomic_DNA"/>
</dbReference>
<dbReference type="Gene3D" id="1.10.287.70">
    <property type="match status" value="1"/>
</dbReference>
<dbReference type="GO" id="GO:0034220">
    <property type="term" value="P:monoatomic ion transmembrane transport"/>
    <property type="evidence" value="ECO:0007669"/>
    <property type="project" value="UniProtKB-KW"/>
</dbReference>
<evidence type="ECO:0000259" key="2">
    <source>
        <dbReference type="Pfam" id="PF07885"/>
    </source>
</evidence>
<dbReference type="AlphaFoldDB" id="A0A398C0I5"/>
<keyword evidence="3" id="KW-0813">Transport</keyword>
<protein>
    <submittedName>
        <fullName evidence="3">Two pore domain potassium channel family protein</fullName>
    </submittedName>
</protein>
<dbReference type="InterPro" id="IPR013099">
    <property type="entry name" value="K_chnl_dom"/>
</dbReference>
<dbReference type="OrthoDB" id="2974133at2"/>
<feature type="transmembrane region" description="Helical" evidence="1">
    <location>
        <begin position="84"/>
        <end position="102"/>
    </location>
</feature>
<keyword evidence="1" id="KW-1133">Transmembrane helix</keyword>
<feature type="transmembrane region" description="Helical" evidence="1">
    <location>
        <begin position="46"/>
        <end position="72"/>
    </location>
</feature>
<keyword evidence="4" id="KW-1185">Reference proteome</keyword>
<sequence length="146" mass="16268">MLLQLALGSALLIISILIGAFSALVMELVLTRWNDWLLRPPHRPKLMIAVAGVSLWVLGTITVAVWIWAFAFRLLHVFPTLEESVYFALVAFTTLGFGDVLPPHEWRLLGGMAAANGFLNFGLMTALLVEALRHVRLGQVDARRRH</sequence>
<comment type="caution">
    <text evidence="3">The sequence shown here is derived from an EMBL/GenBank/DDBJ whole genome shotgun (WGS) entry which is preliminary data.</text>
</comment>
<evidence type="ECO:0000313" key="4">
    <source>
        <dbReference type="Proteomes" id="UP000266649"/>
    </source>
</evidence>
<keyword evidence="1" id="KW-0812">Transmembrane</keyword>
<feature type="domain" description="Potassium channel" evidence="2">
    <location>
        <begin position="61"/>
        <end position="133"/>
    </location>
</feature>
<dbReference type="Pfam" id="PF07885">
    <property type="entry name" value="Ion_trans_2"/>
    <property type="match status" value="1"/>
</dbReference>
<keyword evidence="3" id="KW-0407">Ion channel</keyword>
<keyword evidence="3" id="KW-0406">Ion transport</keyword>
<proteinExistence type="predicted"/>
<feature type="transmembrane region" description="Helical" evidence="1">
    <location>
        <begin position="108"/>
        <end position="129"/>
    </location>
</feature>
<name>A0A398C0I5_9RHOB</name>
<dbReference type="SUPFAM" id="SSF81324">
    <property type="entry name" value="Voltage-gated potassium channels"/>
    <property type="match status" value="1"/>
</dbReference>
<reference evidence="3 4" key="1">
    <citation type="submission" date="2018-09" db="EMBL/GenBank/DDBJ databases">
        <title>Gemmobacter lutimaris sp. nov., a marine bacterium isolated from tidal flat.</title>
        <authorList>
            <person name="Lee D.W."/>
            <person name="Yoo Y."/>
            <person name="Kim J.-J."/>
            <person name="Kim B.S."/>
        </authorList>
    </citation>
    <scope>NUCLEOTIDE SEQUENCE [LARGE SCALE GENOMIC DNA]</scope>
    <source>
        <strain evidence="3 4">YJ-T1-11</strain>
    </source>
</reference>
<evidence type="ECO:0000313" key="3">
    <source>
        <dbReference type="EMBL" id="RID92976.1"/>
    </source>
</evidence>
<keyword evidence="1" id="KW-0472">Membrane</keyword>